<reference evidence="2 3" key="1">
    <citation type="submission" date="2017-06" db="EMBL/GenBank/DDBJ databases">
        <authorList>
            <person name="Kim H.J."/>
            <person name="Triplett B.A."/>
        </authorList>
    </citation>
    <scope>NUCLEOTIDE SEQUENCE [LARGE SCALE GENOMIC DNA]</scope>
    <source>
        <strain evidence="2 3">CGMCC 4.2132</strain>
    </source>
</reference>
<dbReference type="Proteomes" id="UP000198282">
    <property type="component" value="Unassembled WGS sequence"/>
</dbReference>
<feature type="transmembrane region" description="Helical" evidence="1">
    <location>
        <begin position="47"/>
        <end position="65"/>
    </location>
</feature>
<proteinExistence type="predicted"/>
<organism evidence="2 3">
    <name type="scientific">Streptosporangium subroseum</name>
    <dbReference type="NCBI Taxonomy" id="106412"/>
    <lineage>
        <taxon>Bacteria</taxon>
        <taxon>Bacillati</taxon>
        <taxon>Actinomycetota</taxon>
        <taxon>Actinomycetes</taxon>
        <taxon>Streptosporangiales</taxon>
        <taxon>Streptosporangiaceae</taxon>
        <taxon>Streptosporangium</taxon>
    </lineage>
</organism>
<evidence type="ECO:0000313" key="3">
    <source>
        <dbReference type="Proteomes" id="UP000198282"/>
    </source>
</evidence>
<dbReference type="EMBL" id="FZOD01000008">
    <property type="protein sequence ID" value="SNS34366.1"/>
    <property type="molecule type" value="Genomic_DNA"/>
</dbReference>
<feature type="transmembrane region" description="Helical" evidence="1">
    <location>
        <begin position="71"/>
        <end position="90"/>
    </location>
</feature>
<gene>
    <name evidence="2" type="ORF">SAMN05216276_10085</name>
</gene>
<evidence type="ECO:0000256" key="1">
    <source>
        <dbReference type="SAM" id="Phobius"/>
    </source>
</evidence>
<name>A0A239DPC4_9ACTN</name>
<sequence>MRRVVVDPEIPAEAANLFRHNGPRLSQIRAGWSPEARPSAPRRSSRFLQVCGAISALFLVFLVFAGNVSQIFLFVPTLLIFVACVGVLAARDPLEIEMTERDLYEQGHLYEGRYLLPEDFDHDADLLLDRVQQAVDFILRSRVNALGLLDDVRNAVMLPTQEWEIARLLTKLSALRTEHHDFTYGGSTPEVVAAMAPLERALIASETAVTARVEALERYASHVSEADRALHAHDQIEQLRARLPRYEELLAESGADTFAVPEIGRLSEDAGHLEQALRDSVRSAHEAFRHLDGPPS</sequence>
<accession>A0A239DPC4</accession>
<keyword evidence="1" id="KW-1133">Transmembrane helix</keyword>
<evidence type="ECO:0000313" key="2">
    <source>
        <dbReference type="EMBL" id="SNS34366.1"/>
    </source>
</evidence>
<keyword evidence="1" id="KW-0472">Membrane</keyword>
<dbReference type="RefSeq" id="WP_245878249.1">
    <property type="nucleotide sequence ID" value="NZ_FZOD01000008.1"/>
</dbReference>
<protein>
    <submittedName>
        <fullName evidence="2">Uncharacterized protein</fullName>
    </submittedName>
</protein>
<dbReference type="AlphaFoldDB" id="A0A239DPC4"/>
<keyword evidence="1" id="KW-0812">Transmembrane</keyword>
<keyword evidence="3" id="KW-1185">Reference proteome</keyword>